<dbReference type="Pfam" id="PF00933">
    <property type="entry name" value="Glyco_hydro_3"/>
    <property type="match status" value="1"/>
</dbReference>
<gene>
    <name evidence="6" type="ORF">ACK2TP_09405</name>
</gene>
<dbReference type="PANTHER" id="PTHR42721:SF3">
    <property type="entry name" value="BETA-D-XYLOSIDASE 5-RELATED"/>
    <property type="match status" value="1"/>
</dbReference>
<dbReference type="InterPro" id="IPR044993">
    <property type="entry name" value="BXL"/>
</dbReference>
<dbReference type="PROSITE" id="PS51820">
    <property type="entry name" value="PA14"/>
    <property type="match status" value="1"/>
</dbReference>
<evidence type="ECO:0000256" key="1">
    <source>
        <dbReference type="ARBA" id="ARBA00005336"/>
    </source>
</evidence>
<name>A0ABW9KKZ5_9BACT</name>
<dbReference type="InterPro" id="IPR011658">
    <property type="entry name" value="PA14_dom"/>
</dbReference>
<dbReference type="PANTHER" id="PTHR42721">
    <property type="entry name" value="SUGAR HYDROLASE-RELATED"/>
    <property type="match status" value="1"/>
</dbReference>
<proteinExistence type="inferred from homology"/>
<protein>
    <submittedName>
        <fullName evidence="6">Glycoside hydrolase family 3 C-terminal domain-containing protein</fullName>
    </submittedName>
</protein>
<dbReference type="EMBL" id="JBJYXY010000001">
    <property type="protein sequence ID" value="MFN2975978.1"/>
    <property type="molecule type" value="Genomic_DNA"/>
</dbReference>
<dbReference type="InterPro" id="IPR002772">
    <property type="entry name" value="Glyco_hydro_3_C"/>
</dbReference>
<dbReference type="GO" id="GO:0016787">
    <property type="term" value="F:hydrolase activity"/>
    <property type="evidence" value="ECO:0007669"/>
    <property type="project" value="UniProtKB-KW"/>
</dbReference>
<dbReference type="SMART" id="SM00758">
    <property type="entry name" value="PA14"/>
    <property type="match status" value="1"/>
</dbReference>
<organism evidence="6 7">
    <name type="scientific">Terriglobus aquaticus</name>
    <dbReference type="NCBI Taxonomy" id="940139"/>
    <lineage>
        <taxon>Bacteria</taxon>
        <taxon>Pseudomonadati</taxon>
        <taxon>Acidobacteriota</taxon>
        <taxon>Terriglobia</taxon>
        <taxon>Terriglobales</taxon>
        <taxon>Acidobacteriaceae</taxon>
        <taxon>Terriglobus</taxon>
    </lineage>
</organism>
<evidence type="ECO:0000313" key="7">
    <source>
        <dbReference type="Proteomes" id="UP001634747"/>
    </source>
</evidence>
<evidence type="ECO:0000256" key="2">
    <source>
        <dbReference type="ARBA" id="ARBA00022729"/>
    </source>
</evidence>
<dbReference type="InterPro" id="IPR026891">
    <property type="entry name" value="Fn3-like"/>
</dbReference>
<keyword evidence="7" id="KW-1185">Reference proteome</keyword>
<dbReference type="Gene3D" id="3.40.50.1700">
    <property type="entry name" value="Glycoside hydrolase family 3 C-terminal domain"/>
    <property type="match status" value="2"/>
</dbReference>
<keyword evidence="3 6" id="KW-0378">Hydrolase</keyword>
<keyword evidence="2 4" id="KW-0732">Signal</keyword>
<dbReference type="InterPro" id="IPR037524">
    <property type="entry name" value="PA14/GLEYA"/>
</dbReference>
<evidence type="ECO:0000256" key="3">
    <source>
        <dbReference type="ARBA" id="ARBA00022801"/>
    </source>
</evidence>
<reference evidence="6 7" key="1">
    <citation type="submission" date="2024-12" db="EMBL/GenBank/DDBJ databases">
        <authorList>
            <person name="Lee Y."/>
        </authorList>
    </citation>
    <scope>NUCLEOTIDE SEQUENCE [LARGE SCALE GENOMIC DNA]</scope>
    <source>
        <strain evidence="6 7">03SUJ4</strain>
    </source>
</reference>
<dbReference type="Pfam" id="PF14310">
    <property type="entry name" value="Fn3-like"/>
    <property type="match status" value="1"/>
</dbReference>
<dbReference type="Gene3D" id="2.60.40.10">
    <property type="entry name" value="Immunoglobulins"/>
    <property type="match status" value="1"/>
</dbReference>
<dbReference type="InterPro" id="IPR001764">
    <property type="entry name" value="Glyco_hydro_3_N"/>
</dbReference>
<dbReference type="SMART" id="SM01217">
    <property type="entry name" value="Fn3_like"/>
    <property type="match status" value="1"/>
</dbReference>
<comment type="similarity">
    <text evidence="1">Belongs to the glycosyl hydrolase 3 family.</text>
</comment>
<dbReference type="SUPFAM" id="SSF52279">
    <property type="entry name" value="Beta-D-glucan exohydrolase, C-terminal domain"/>
    <property type="match status" value="1"/>
</dbReference>
<dbReference type="Pfam" id="PF07691">
    <property type="entry name" value="PA14"/>
    <property type="match status" value="1"/>
</dbReference>
<dbReference type="SUPFAM" id="SSF56988">
    <property type="entry name" value="Anthrax protective antigen"/>
    <property type="match status" value="1"/>
</dbReference>
<dbReference type="Proteomes" id="UP001634747">
    <property type="component" value="Unassembled WGS sequence"/>
</dbReference>
<dbReference type="InterPro" id="IPR036881">
    <property type="entry name" value="Glyco_hydro_3_C_sf"/>
</dbReference>
<accession>A0ABW9KKZ5</accession>
<comment type="caution">
    <text evidence="6">The sequence shown here is derived from an EMBL/GenBank/DDBJ whole genome shotgun (WGS) entry which is preliminary data.</text>
</comment>
<evidence type="ECO:0000259" key="5">
    <source>
        <dbReference type="PROSITE" id="PS51820"/>
    </source>
</evidence>
<dbReference type="InterPro" id="IPR017853">
    <property type="entry name" value="GH"/>
</dbReference>
<feature type="signal peptide" evidence="4">
    <location>
        <begin position="1"/>
        <end position="26"/>
    </location>
</feature>
<evidence type="ECO:0000313" key="6">
    <source>
        <dbReference type="EMBL" id="MFN2975978.1"/>
    </source>
</evidence>
<feature type="chain" id="PRO_5045066623" evidence="4">
    <location>
        <begin position="27"/>
        <end position="884"/>
    </location>
</feature>
<dbReference type="PRINTS" id="PR00133">
    <property type="entry name" value="GLHYDRLASE3"/>
</dbReference>
<feature type="domain" description="PA14" evidence="5">
    <location>
        <begin position="469"/>
        <end position="611"/>
    </location>
</feature>
<dbReference type="SUPFAM" id="SSF51445">
    <property type="entry name" value="(Trans)glycosidases"/>
    <property type="match status" value="1"/>
</dbReference>
<dbReference type="RefSeq" id="WP_263412518.1">
    <property type="nucleotide sequence ID" value="NZ_BAABBH010000001.1"/>
</dbReference>
<sequence length="884" mass="95105">MKRNTVASASLSALVLAALLQPSALAQDASGAAFLNTQLSPEARATDLVHRMTMAEKASQMQNNSAAVPRLNIPAYQWWSEALHGVINDGVTEYPEPIGLAATFDTAGIHTMAGQIGIEGRIKHVQNLREHHTGIMGGLDFWSPNLNIFRDPRWGRGQETYGEDPYLTGRMGVAYITGLQGDNPRYYLGIATPKHFAVHSGPEPTRHFADVDVSRHDEVDTYEPAFRAAITEAKAGSVMCAYNAINGEPACANQHLLQEQLRGHWGFQGYVVSDCDAVRDVAANHRYRPTQAQGAAISVLRGMDNECVTFSSRFGEPVDKAYVDAVQQGYLPESSLDTALIRLFTARIKLGMFDPPDQVPYTKIDEKELDSAEHRAHARKLADESMVLLKNDGMLPLRNGIRSIAVVGPLADQTTPLIGNYAGQPTHIVSVMEGLHAQFPNASITFVPGTQFLHAEGTPLPIALLTTPDGKPGLHAEYNEAHKAFDDKPKLLLSRNEPTANLSGSNLPAEIAGRKNYGVRWTGFLTPTASGLYQIGMRTRGSVRFVVDGKQIATSYGGRNVESTMGKVELEKGRKVTVGIENGVQNGDPGAELIWSPVNYAVDAKAVAAARSADAVIAVVGITSQLEGEEMPVTEAGFSGGDRTSLNLPQPEEDLVEAVAGTGKPLCVVLMNGSALSVNWIHDHANAIVEAWYPGEEGGAAIADTLSGKNNPAGRLPVTFYRGTDQLPNFEDYGMANRTYRYFTGKPLYNFGYGLSYTSFAYRDLHLSSNSIAAGQPVDADVTVTNTGKVAGDEVVQLYLKFPSVKGAPLLALRSFTRVNVDPGVSRKVSFHLNPRDLGMVTELGNPIVAQGDYTVFVGGGQPGDGASDVNTTLHVTDTVALPE</sequence>
<dbReference type="Pfam" id="PF01915">
    <property type="entry name" value="Glyco_hydro_3_C"/>
    <property type="match status" value="1"/>
</dbReference>
<evidence type="ECO:0000256" key="4">
    <source>
        <dbReference type="SAM" id="SignalP"/>
    </source>
</evidence>
<dbReference type="Gene3D" id="3.20.20.300">
    <property type="entry name" value="Glycoside hydrolase, family 3, N-terminal domain"/>
    <property type="match status" value="1"/>
</dbReference>
<dbReference type="InterPro" id="IPR036962">
    <property type="entry name" value="Glyco_hydro_3_N_sf"/>
</dbReference>
<dbReference type="InterPro" id="IPR013783">
    <property type="entry name" value="Ig-like_fold"/>
</dbReference>